<evidence type="ECO:0000313" key="2">
    <source>
        <dbReference type="EMBL" id="QVQ34714.1"/>
    </source>
</evidence>
<accession>A0A8E6L647</accession>
<evidence type="ECO:0000259" key="1">
    <source>
        <dbReference type="Pfam" id="PF13392"/>
    </source>
</evidence>
<organism evidence="2 3">
    <name type="scientific">Acinetobacter phage vB_AbaP_WU2001</name>
    <dbReference type="NCBI Taxonomy" id="2867278"/>
    <lineage>
        <taxon>Viruses</taxon>
        <taxon>Duplodnaviria</taxon>
        <taxon>Heunggongvirae</taxon>
        <taxon>Uroviricota</taxon>
        <taxon>Caudoviricetes</taxon>
        <taxon>Autographivirales</taxon>
        <taxon>Autoscriptoviridae</taxon>
        <taxon>Beijerinckvirinae</taxon>
        <taxon>Friunavirus</taxon>
        <taxon>Friunavirus WU2001</taxon>
    </lineage>
</organism>
<dbReference type="Proteomes" id="UP000678630">
    <property type="component" value="Segment"/>
</dbReference>
<feature type="domain" description="HNH nuclease" evidence="1">
    <location>
        <begin position="28"/>
        <end position="73"/>
    </location>
</feature>
<dbReference type="Pfam" id="PF13392">
    <property type="entry name" value="HNH_3"/>
    <property type="match status" value="1"/>
</dbReference>
<protein>
    <recommendedName>
        <fullName evidence="1">HNH nuclease domain-containing protein</fullName>
    </recommendedName>
</protein>
<dbReference type="InterPro" id="IPR003615">
    <property type="entry name" value="HNH_nuc"/>
</dbReference>
<reference evidence="2 3" key="1">
    <citation type="submission" date="2021-05" db="EMBL/GenBank/DDBJ databases">
        <authorList>
            <person name="Wintachai P."/>
        </authorList>
    </citation>
    <scope>NUCLEOTIDE SEQUENCE [LARGE SCALE GENOMIC DNA]</scope>
</reference>
<name>A0A8E6L647_9CAUD</name>
<proteinExistence type="predicted"/>
<keyword evidence="3" id="KW-1185">Reference proteome</keyword>
<sequence length="139" mass="15869">MPCIDHGKRGNAKGYATKSYKNKTVIYHRLVYAQHNNVTLESIKGAVVRHTCDNSRCINPEHLILGTVEDNVRDRQERNRQARGVTHACASFTEEQVLYIRKVHVKRCPINGTKALASKYGVSERSIQSIISRQTWKHI</sequence>
<dbReference type="EMBL" id="MZ099557">
    <property type="protein sequence ID" value="QVQ34714.1"/>
    <property type="molecule type" value="Genomic_DNA"/>
</dbReference>
<evidence type="ECO:0000313" key="3">
    <source>
        <dbReference type="Proteomes" id="UP000678630"/>
    </source>
</evidence>